<evidence type="ECO:0000259" key="2">
    <source>
        <dbReference type="Pfam" id="PF19904"/>
    </source>
</evidence>
<keyword evidence="1" id="KW-1133">Transmembrane helix</keyword>
<keyword evidence="1" id="KW-0812">Transmembrane</keyword>
<reference evidence="4" key="1">
    <citation type="journal article" date="2019" name="Int. J. Syst. Evol. Microbiol.">
        <title>The Global Catalogue of Microorganisms (GCM) 10K type strain sequencing project: providing services to taxonomists for standard genome sequencing and annotation.</title>
        <authorList>
            <consortium name="The Broad Institute Genomics Platform"/>
            <consortium name="The Broad Institute Genome Sequencing Center for Infectious Disease"/>
            <person name="Wu L."/>
            <person name="Ma J."/>
        </authorList>
    </citation>
    <scope>NUCLEOTIDE SEQUENCE [LARGE SCALE GENOMIC DNA]</scope>
    <source>
        <strain evidence="4">CCUG 60742</strain>
    </source>
</reference>
<accession>A0ABW2ZEN1</accession>
<dbReference type="InterPro" id="IPR011990">
    <property type="entry name" value="TPR-like_helical_dom_sf"/>
</dbReference>
<feature type="transmembrane region" description="Helical" evidence="1">
    <location>
        <begin position="337"/>
        <end position="357"/>
    </location>
</feature>
<organism evidence="3 4">
    <name type="scientific">Mucilaginibacter lutimaris</name>
    <dbReference type="NCBI Taxonomy" id="931629"/>
    <lineage>
        <taxon>Bacteria</taxon>
        <taxon>Pseudomonadati</taxon>
        <taxon>Bacteroidota</taxon>
        <taxon>Sphingobacteriia</taxon>
        <taxon>Sphingobacteriales</taxon>
        <taxon>Sphingobacteriaceae</taxon>
        <taxon>Mucilaginibacter</taxon>
    </lineage>
</organism>
<evidence type="ECO:0000256" key="1">
    <source>
        <dbReference type="SAM" id="Phobius"/>
    </source>
</evidence>
<evidence type="ECO:0000313" key="3">
    <source>
        <dbReference type="EMBL" id="MFD0764661.1"/>
    </source>
</evidence>
<name>A0ABW2ZEN1_9SPHI</name>
<dbReference type="RefSeq" id="WP_377140466.1">
    <property type="nucleotide sequence ID" value="NZ_JBHTIA010000003.1"/>
</dbReference>
<comment type="caution">
    <text evidence="3">The sequence shown here is derived from an EMBL/GenBank/DDBJ whole genome shotgun (WGS) entry which is preliminary data.</text>
</comment>
<keyword evidence="4" id="KW-1185">Reference proteome</keyword>
<dbReference type="InterPro" id="IPR045957">
    <property type="entry name" value="DUF6377"/>
</dbReference>
<dbReference type="Proteomes" id="UP001597073">
    <property type="component" value="Unassembled WGS sequence"/>
</dbReference>
<feature type="domain" description="DUF6377" evidence="2">
    <location>
        <begin position="265"/>
        <end position="525"/>
    </location>
</feature>
<dbReference type="EMBL" id="JBHTIA010000003">
    <property type="protein sequence ID" value="MFD0764661.1"/>
    <property type="molecule type" value="Genomic_DNA"/>
</dbReference>
<dbReference type="Pfam" id="PF19904">
    <property type="entry name" value="DUF6377"/>
    <property type="match status" value="1"/>
</dbReference>
<gene>
    <name evidence="3" type="ORF">ACFQZI_07330</name>
</gene>
<proteinExistence type="predicted"/>
<keyword evidence="1" id="KW-0472">Membrane</keyword>
<evidence type="ECO:0000313" key="4">
    <source>
        <dbReference type="Proteomes" id="UP001597073"/>
    </source>
</evidence>
<sequence length="570" mass="65612">MRTGGLYKLILNYSIILLLVLLQANRAVAGNRIDSLQKVLNTILDNKKQYDQARFAAIDKIKLKLKANYSSLNARYGYYQELFDAYKSFVHDSAYVYSKKLNECAYQLNDQNKINYAKVDMGFVLISAGMFKEGLDTLSKVNTRYLTAKQKFQYLFLQARSHFDIGDFDKIDDYYNHYSAIGLKYCDSILNDHKPGTYEYLSAAGLKALRSADYKTALSPYLAIMKLPQTYQDSAVNLSCLSYIYFVNKNNDLGMQHLLQAAIIDNMHSTKESVALTNLATRLYEQGDTKNAFLYIHNAINDATFYGARHREAQISSILPIIENEKINGIEKQKRSLMMYASIITLLIVVVIIFAVITSRQLKKLRIADEIIVKKNNDLNTANASLTKVNTTLDKANRSLTHTNIKLDEANMIKDEYIGNFFNIHSDYIEKIDRLKRSIEKIVKEKRYDEVQLVLNRLNTNFERENLSHSFDKVFLNIFPNFVEDFNLLFDADHQTHLAEGHLLNNELRIFALIRLGIDENETIAKILNYSVNTIYTYKTKVKNRSFIPNELFEEKVMAIKAVKEVPVII</sequence>
<protein>
    <submittedName>
        <fullName evidence="3">DUF6377 domain-containing protein</fullName>
    </submittedName>
</protein>
<dbReference type="SUPFAM" id="SSF48452">
    <property type="entry name" value="TPR-like"/>
    <property type="match status" value="1"/>
</dbReference>